<sequence length="459" mass="50962">MNIEKRSIEFIPENERHGNAKSLITMWFSANMQLMTLVTGALAVTMGLNLFWSVVAILAGNGIGGIFMASHSAQGPKLGIPQMIQSRAQFGVKGAVIPLIVVILMYIGFFSAVALLGAEGLSAVTPIPMNWSLVGLSVITLIFGILGYDFIHSLEKYLSFLSTILFGIATILVLTIGVPAGSWSMGDFHFVPFMLFLSIIVTWQVGFGPYVADYSRYLPSKTSTSKTFWYTYFGSVIGAVWMMTLGVLLTLAIPDFMNNSTLHFANMFGSNFSVIVVLALILGIVALNVLNIYGTFMSITTTLVSFVDLRITPKLRAWLLFVAAFLGTAIAIGVQNNLQAYYTEFMIWLAYFLLPWSSINLTDYYFLRKGEYSVKDIFDVNGIYGKYNWISLIVYLFVVMIEIPFMHTSMYKGPIANALDGADITWIVGIFLPGILYYYPMKLKLNQMNLKLVKSNIEG</sequence>
<dbReference type="PIRSF" id="PIRSF002744">
    <property type="entry name" value="Pur-cyt_permease"/>
    <property type="match status" value="1"/>
</dbReference>
<feature type="transmembrane region" description="Helical" evidence="8">
    <location>
        <begin position="158"/>
        <end position="178"/>
    </location>
</feature>
<dbReference type="Pfam" id="PF02133">
    <property type="entry name" value="Transp_cyt_pur"/>
    <property type="match status" value="1"/>
</dbReference>
<comment type="similarity">
    <text evidence="2 7">Belongs to the purine-cytosine permease (2.A.39) family.</text>
</comment>
<evidence type="ECO:0000256" key="5">
    <source>
        <dbReference type="ARBA" id="ARBA00022989"/>
    </source>
</evidence>
<dbReference type="EMBL" id="SMYO01000002">
    <property type="protein sequence ID" value="TDK64199.1"/>
    <property type="molecule type" value="Genomic_DNA"/>
</dbReference>
<feature type="transmembrane region" description="Helical" evidence="8">
    <location>
        <begin position="23"/>
        <end position="44"/>
    </location>
</feature>
<dbReference type="GO" id="GO:0022857">
    <property type="term" value="F:transmembrane transporter activity"/>
    <property type="evidence" value="ECO:0007669"/>
    <property type="project" value="InterPro"/>
</dbReference>
<dbReference type="EMBL" id="JAVGVR010000001">
    <property type="protein sequence ID" value="MDQ6594920.1"/>
    <property type="molecule type" value="Genomic_DNA"/>
</dbReference>
<dbReference type="PANTHER" id="PTHR31806">
    <property type="entry name" value="PURINE-CYTOSINE PERMEASE FCY2-RELATED"/>
    <property type="match status" value="1"/>
</dbReference>
<evidence type="ECO:0000256" key="6">
    <source>
        <dbReference type="ARBA" id="ARBA00023136"/>
    </source>
</evidence>
<evidence type="ECO:0000256" key="2">
    <source>
        <dbReference type="ARBA" id="ARBA00008974"/>
    </source>
</evidence>
<keyword evidence="4 8" id="KW-0812">Transmembrane</keyword>
<evidence type="ECO:0000256" key="1">
    <source>
        <dbReference type="ARBA" id="ARBA00004141"/>
    </source>
</evidence>
<dbReference type="PANTHER" id="PTHR31806:SF1">
    <property type="entry name" value="PURINE-CYTOSINE PERMEASE FCY2-RELATED"/>
    <property type="match status" value="1"/>
</dbReference>
<proteinExistence type="inferred from homology"/>
<evidence type="ECO:0000313" key="10">
    <source>
        <dbReference type="EMBL" id="TDK64199.1"/>
    </source>
</evidence>
<protein>
    <submittedName>
        <fullName evidence="10">Cytosine permease</fullName>
    </submittedName>
</protein>
<evidence type="ECO:0000313" key="9">
    <source>
        <dbReference type="EMBL" id="MDQ6594920.1"/>
    </source>
</evidence>
<dbReference type="GO" id="GO:0005886">
    <property type="term" value="C:plasma membrane"/>
    <property type="evidence" value="ECO:0007669"/>
    <property type="project" value="TreeGrafter"/>
</dbReference>
<feature type="transmembrane region" description="Helical" evidence="8">
    <location>
        <begin position="129"/>
        <end position="151"/>
    </location>
</feature>
<feature type="transmembrane region" description="Helical" evidence="8">
    <location>
        <begin position="418"/>
        <end position="439"/>
    </location>
</feature>
<dbReference type="InterPro" id="IPR026030">
    <property type="entry name" value="Pur-cyt_permease_Fcy2/21/22"/>
</dbReference>
<dbReference type="CDD" id="cd11484">
    <property type="entry name" value="SLC-NCS1sbd_CobB-like"/>
    <property type="match status" value="1"/>
</dbReference>
<feature type="transmembrane region" description="Helical" evidence="8">
    <location>
        <begin position="315"/>
        <end position="334"/>
    </location>
</feature>
<dbReference type="Gene3D" id="1.10.4160.10">
    <property type="entry name" value="Hydantoin permease"/>
    <property type="match status" value="1"/>
</dbReference>
<feature type="transmembrane region" description="Helical" evidence="8">
    <location>
        <begin position="387"/>
        <end position="406"/>
    </location>
</feature>
<evidence type="ECO:0000313" key="12">
    <source>
        <dbReference type="Proteomes" id="UP001178888"/>
    </source>
</evidence>
<evidence type="ECO:0000256" key="8">
    <source>
        <dbReference type="SAM" id="Phobius"/>
    </source>
</evidence>
<name>A0A4V3AUE0_9BACI</name>
<evidence type="ECO:0000256" key="4">
    <source>
        <dbReference type="ARBA" id="ARBA00022692"/>
    </source>
</evidence>
<comment type="caution">
    <text evidence="10">The sequence shown here is derived from an EMBL/GenBank/DDBJ whole genome shotgun (WGS) entry which is preliminary data.</text>
</comment>
<dbReference type="InterPro" id="IPR001248">
    <property type="entry name" value="Pur-cyt_permease"/>
</dbReference>
<keyword evidence="12" id="KW-1185">Reference proteome</keyword>
<reference evidence="10 11" key="1">
    <citation type="submission" date="2019-03" db="EMBL/GenBank/DDBJ databases">
        <title>Bacillus niacini sp. nov. a Nicotinate-Metabolizing Mesophile Isolated from Soil.</title>
        <authorList>
            <person name="Zhang G."/>
        </authorList>
    </citation>
    <scope>NUCLEOTIDE SEQUENCE [LARGE SCALE GENOMIC DNA]</scope>
    <source>
        <strain evidence="10 11">WN066</strain>
    </source>
</reference>
<accession>A0A4V3AUE0</accession>
<feature type="transmembrane region" description="Helical" evidence="8">
    <location>
        <begin position="190"/>
        <end position="212"/>
    </location>
</feature>
<gene>
    <name evidence="10" type="ORF">E2K98_04895</name>
    <name evidence="9" type="ORF">RCG21_00390</name>
</gene>
<dbReference type="Proteomes" id="UP000295132">
    <property type="component" value="Unassembled WGS sequence"/>
</dbReference>
<dbReference type="AlphaFoldDB" id="A0A4V3AUE0"/>
<feature type="transmembrane region" description="Helical" evidence="8">
    <location>
        <begin position="273"/>
        <end position="294"/>
    </location>
</feature>
<reference evidence="9" key="2">
    <citation type="submission" date="2023-08" db="EMBL/GenBank/DDBJ databases">
        <title>Nitrogen cycling bacteria in agricultural field soils.</title>
        <authorList>
            <person name="Jang J."/>
        </authorList>
    </citation>
    <scope>NUCLEOTIDE SEQUENCE</scope>
    <source>
        <strain evidence="9">PS3-36</strain>
    </source>
</reference>
<feature type="transmembrane region" description="Helical" evidence="8">
    <location>
        <begin position="232"/>
        <end position="253"/>
    </location>
</feature>
<keyword evidence="5 8" id="KW-1133">Transmembrane helix</keyword>
<dbReference type="Proteomes" id="UP001178888">
    <property type="component" value="Unassembled WGS sequence"/>
</dbReference>
<evidence type="ECO:0000313" key="11">
    <source>
        <dbReference type="Proteomes" id="UP000295132"/>
    </source>
</evidence>
<keyword evidence="3 7" id="KW-0813">Transport</keyword>
<dbReference type="RefSeq" id="WP_133333138.1">
    <property type="nucleotide sequence ID" value="NZ_JAVGVR010000001.1"/>
</dbReference>
<feature type="transmembrane region" description="Helical" evidence="8">
    <location>
        <begin position="90"/>
        <end position="117"/>
    </location>
</feature>
<comment type="subcellular location">
    <subcellularLocation>
        <location evidence="1">Membrane</location>
        <topology evidence="1">Multi-pass membrane protein</topology>
    </subcellularLocation>
</comment>
<evidence type="ECO:0000256" key="3">
    <source>
        <dbReference type="ARBA" id="ARBA00022448"/>
    </source>
</evidence>
<organism evidence="10 11">
    <name type="scientific">Bacillus salipaludis</name>
    <dbReference type="NCBI Taxonomy" id="2547811"/>
    <lineage>
        <taxon>Bacteria</taxon>
        <taxon>Bacillati</taxon>
        <taxon>Bacillota</taxon>
        <taxon>Bacilli</taxon>
        <taxon>Bacillales</taxon>
        <taxon>Bacillaceae</taxon>
        <taxon>Bacillus</taxon>
    </lineage>
</organism>
<feature type="transmembrane region" description="Helical" evidence="8">
    <location>
        <begin position="346"/>
        <end position="366"/>
    </location>
</feature>
<feature type="transmembrane region" description="Helical" evidence="8">
    <location>
        <begin position="50"/>
        <end position="69"/>
    </location>
</feature>
<keyword evidence="6 7" id="KW-0472">Membrane</keyword>
<evidence type="ECO:0000256" key="7">
    <source>
        <dbReference type="PIRNR" id="PIRNR002744"/>
    </source>
</evidence>